<comment type="caution">
    <text evidence="2">The sequence shown here is derived from an EMBL/GenBank/DDBJ whole genome shotgun (WGS) entry which is preliminary data.</text>
</comment>
<evidence type="ECO:0000256" key="1">
    <source>
        <dbReference type="ARBA" id="ARBA00022723"/>
    </source>
</evidence>
<dbReference type="GO" id="GO:0005829">
    <property type="term" value="C:cytosol"/>
    <property type="evidence" value="ECO:0007669"/>
    <property type="project" value="TreeGrafter"/>
</dbReference>
<dbReference type="GO" id="GO:0046872">
    <property type="term" value="F:metal ion binding"/>
    <property type="evidence" value="ECO:0007669"/>
    <property type="project" value="UniProtKB-KW"/>
</dbReference>
<dbReference type="PANTHER" id="PTHR43690:SF18">
    <property type="entry name" value="INSULIN-DEGRADING ENZYME-RELATED"/>
    <property type="match status" value="1"/>
</dbReference>
<dbReference type="PANTHER" id="PTHR43690">
    <property type="entry name" value="NARDILYSIN"/>
    <property type="match status" value="1"/>
</dbReference>
<evidence type="ECO:0000313" key="2">
    <source>
        <dbReference type="EMBL" id="KAF5179369.1"/>
    </source>
</evidence>
<dbReference type="SUPFAM" id="SSF63411">
    <property type="entry name" value="LuxS/MPP-like metallohydrolase"/>
    <property type="match status" value="1"/>
</dbReference>
<accession>A0A7J6V2X4</accession>
<dbReference type="AlphaFoldDB" id="A0A7J6V2X4"/>
<keyword evidence="3" id="KW-1185">Reference proteome</keyword>
<sequence length="179" mass="20188">MAVANSELEIIKPQTDKREYRRIVLPNALQVLLISDPETDKAAASMNVSVGSFSDPEGLAHFLGKGYMNADLISGVMYFVWRTAIKLDYCFVNWSHCYSCLSTSSSHYSISLCVLYVLMCRTMDIFLSFIVACDEMCLGDGDGWYHVVCHLCGSLSSFYSMEERLQARRRFVPSMLSKV</sequence>
<dbReference type="GO" id="GO:0051603">
    <property type="term" value="P:proteolysis involved in protein catabolic process"/>
    <property type="evidence" value="ECO:0007669"/>
    <property type="project" value="TreeGrafter"/>
</dbReference>
<dbReference type="EMBL" id="JABWDY010038857">
    <property type="protein sequence ID" value="KAF5179369.1"/>
    <property type="molecule type" value="Genomic_DNA"/>
</dbReference>
<organism evidence="2 3">
    <name type="scientific">Thalictrum thalictroides</name>
    <name type="common">Rue-anemone</name>
    <name type="synonym">Anemone thalictroides</name>
    <dbReference type="NCBI Taxonomy" id="46969"/>
    <lineage>
        <taxon>Eukaryota</taxon>
        <taxon>Viridiplantae</taxon>
        <taxon>Streptophyta</taxon>
        <taxon>Embryophyta</taxon>
        <taxon>Tracheophyta</taxon>
        <taxon>Spermatophyta</taxon>
        <taxon>Magnoliopsida</taxon>
        <taxon>Ranunculales</taxon>
        <taxon>Ranunculaceae</taxon>
        <taxon>Thalictroideae</taxon>
        <taxon>Thalictrum</taxon>
    </lineage>
</organism>
<protein>
    <submittedName>
        <fullName evidence="2">Insulin-degrading enzyme-like 1, peroxisomal</fullName>
    </submittedName>
</protein>
<feature type="non-terminal residue" evidence="2">
    <location>
        <position position="1"/>
    </location>
</feature>
<dbReference type="Proteomes" id="UP000554482">
    <property type="component" value="Unassembled WGS sequence"/>
</dbReference>
<evidence type="ECO:0000313" key="3">
    <source>
        <dbReference type="Proteomes" id="UP000554482"/>
    </source>
</evidence>
<gene>
    <name evidence="2" type="ORF">FRX31_031044</name>
</gene>
<dbReference type="Gene3D" id="3.30.830.10">
    <property type="entry name" value="Metalloenzyme, LuxS/M16 peptidase-like"/>
    <property type="match status" value="1"/>
</dbReference>
<dbReference type="InterPro" id="IPR011249">
    <property type="entry name" value="Metalloenz_LuxS/M16"/>
</dbReference>
<dbReference type="GO" id="GO:0005739">
    <property type="term" value="C:mitochondrion"/>
    <property type="evidence" value="ECO:0007669"/>
    <property type="project" value="TreeGrafter"/>
</dbReference>
<name>A0A7J6V2X4_THATH</name>
<dbReference type="InterPro" id="IPR050626">
    <property type="entry name" value="Peptidase_M16"/>
</dbReference>
<keyword evidence="1" id="KW-0479">Metal-binding</keyword>
<dbReference type="GO" id="GO:0004222">
    <property type="term" value="F:metalloendopeptidase activity"/>
    <property type="evidence" value="ECO:0007669"/>
    <property type="project" value="TreeGrafter"/>
</dbReference>
<dbReference type="OrthoDB" id="952271at2759"/>
<reference evidence="2 3" key="1">
    <citation type="submission" date="2020-06" db="EMBL/GenBank/DDBJ databases">
        <title>Transcriptomic and genomic resources for Thalictrum thalictroides and T. hernandezii: Facilitating candidate gene discovery in an emerging model plant lineage.</title>
        <authorList>
            <person name="Arias T."/>
            <person name="Riano-Pachon D.M."/>
            <person name="Di Stilio V.S."/>
        </authorList>
    </citation>
    <scope>NUCLEOTIDE SEQUENCE [LARGE SCALE GENOMIC DNA]</scope>
    <source>
        <strain evidence="3">cv. WT478/WT964</strain>
        <tissue evidence="2">Leaves</tissue>
    </source>
</reference>
<dbReference type="GO" id="GO:0043171">
    <property type="term" value="P:peptide catabolic process"/>
    <property type="evidence" value="ECO:0007669"/>
    <property type="project" value="TreeGrafter"/>
</dbReference>
<proteinExistence type="predicted"/>